<keyword evidence="6" id="KW-1185">Reference proteome</keyword>
<dbReference type="SUPFAM" id="SSF48652">
    <property type="entry name" value="Tetraspanin"/>
    <property type="match status" value="1"/>
</dbReference>
<keyword evidence="3 5" id="KW-1133">Transmembrane helix</keyword>
<dbReference type="InterPro" id="IPR018499">
    <property type="entry name" value="Tetraspanin/Peripherin"/>
</dbReference>
<dbReference type="Proteomes" id="UP000887575">
    <property type="component" value="Unassembled WGS sequence"/>
</dbReference>
<feature type="transmembrane region" description="Helical" evidence="5">
    <location>
        <begin position="61"/>
        <end position="85"/>
    </location>
</feature>
<dbReference type="PANTHER" id="PTHR19282:SF522">
    <property type="entry name" value="TETRASPANIN"/>
    <property type="match status" value="1"/>
</dbReference>
<protein>
    <recommendedName>
        <fullName evidence="8">Tetraspanin</fullName>
    </recommendedName>
</protein>
<dbReference type="Gene3D" id="1.10.1450.10">
    <property type="entry name" value="Tetraspanin"/>
    <property type="match status" value="1"/>
</dbReference>
<reference evidence="7" key="1">
    <citation type="submission" date="2024-02" db="UniProtKB">
        <authorList>
            <consortium name="WormBaseParasite"/>
        </authorList>
    </citation>
    <scope>IDENTIFICATION</scope>
</reference>
<sequence length="316" mass="35036">MSTGRCRPNNFQDSLKIAKLFTLICNIFTMLASIGLIGFAIRSLVEFGFSSSITGTNILSYGGGIGLLVGITVFTLTPLGFYATITHEATLMQIHMIFVFALAGFSIATAGLGYILRNEIVSGEIQGWMKISLQNEYGNPQGDEVTEAWNRLQSQLGCCGFSEAGPQDYRSSTWLLAQVEYPRRLVPESCCPTCGSIHSNFCYQFLLDGPLPVNTTAMEQVCIHAAEKCNQASEIFPEIDVCTGRKIMPGMYPIEAFRHQDGCYAKLEVELLNYSKRLTLFGAIFAIFLLINSFFTFRLTQKMAVSPYVSIYRPPF</sequence>
<proteinExistence type="predicted"/>
<evidence type="ECO:0008006" key="8">
    <source>
        <dbReference type="Google" id="ProtNLM"/>
    </source>
</evidence>
<keyword evidence="2 5" id="KW-0812">Transmembrane</keyword>
<evidence type="ECO:0000256" key="3">
    <source>
        <dbReference type="ARBA" id="ARBA00022989"/>
    </source>
</evidence>
<keyword evidence="4 5" id="KW-0472">Membrane</keyword>
<evidence type="ECO:0000256" key="1">
    <source>
        <dbReference type="ARBA" id="ARBA00004141"/>
    </source>
</evidence>
<evidence type="ECO:0000256" key="4">
    <source>
        <dbReference type="ARBA" id="ARBA00023136"/>
    </source>
</evidence>
<accession>A0AAF3EGV1</accession>
<organism evidence="6 7">
    <name type="scientific">Mesorhabditis belari</name>
    <dbReference type="NCBI Taxonomy" id="2138241"/>
    <lineage>
        <taxon>Eukaryota</taxon>
        <taxon>Metazoa</taxon>
        <taxon>Ecdysozoa</taxon>
        <taxon>Nematoda</taxon>
        <taxon>Chromadorea</taxon>
        <taxon>Rhabditida</taxon>
        <taxon>Rhabditina</taxon>
        <taxon>Rhabditomorpha</taxon>
        <taxon>Rhabditoidea</taxon>
        <taxon>Rhabditidae</taxon>
        <taxon>Mesorhabditinae</taxon>
        <taxon>Mesorhabditis</taxon>
    </lineage>
</organism>
<dbReference type="WBParaSite" id="MBELARI_LOCUS13216">
    <property type="protein sequence ID" value="MBELARI_LOCUS13216"/>
    <property type="gene ID" value="MBELARI_LOCUS13216"/>
</dbReference>
<dbReference type="CDD" id="cd03156">
    <property type="entry name" value="uroplakin_I_like_LEL"/>
    <property type="match status" value="1"/>
</dbReference>
<dbReference type="AlphaFoldDB" id="A0AAF3EGV1"/>
<feature type="transmembrane region" description="Helical" evidence="5">
    <location>
        <begin position="20"/>
        <end position="41"/>
    </location>
</feature>
<dbReference type="InterPro" id="IPR008952">
    <property type="entry name" value="Tetraspanin_EC2_sf"/>
</dbReference>
<dbReference type="PANTHER" id="PTHR19282">
    <property type="entry name" value="TETRASPANIN"/>
    <property type="match status" value="1"/>
</dbReference>
<evidence type="ECO:0000256" key="2">
    <source>
        <dbReference type="ARBA" id="ARBA00022692"/>
    </source>
</evidence>
<evidence type="ECO:0000256" key="5">
    <source>
        <dbReference type="SAM" id="Phobius"/>
    </source>
</evidence>
<evidence type="ECO:0000313" key="6">
    <source>
        <dbReference type="Proteomes" id="UP000887575"/>
    </source>
</evidence>
<dbReference type="GO" id="GO:0016020">
    <property type="term" value="C:membrane"/>
    <property type="evidence" value="ECO:0007669"/>
    <property type="project" value="UniProtKB-SubCell"/>
</dbReference>
<comment type="subcellular location">
    <subcellularLocation>
        <location evidence="1">Membrane</location>
        <topology evidence="1">Multi-pass membrane protein</topology>
    </subcellularLocation>
</comment>
<dbReference type="Pfam" id="PF00335">
    <property type="entry name" value="Tetraspanin"/>
    <property type="match status" value="1"/>
</dbReference>
<feature type="transmembrane region" description="Helical" evidence="5">
    <location>
        <begin position="278"/>
        <end position="297"/>
    </location>
</feature>
<name>A0AAF3EGV1_9BILA</name>
<feature type="transmembrane region" description="Helical" evidence="5">
    <location>
        <begin position="97"/>
        <end position="116"/>
    </location>
</feature>
<evidence type="ECO:0000313" key="7">
    <source>
        <dbReference type="WBParaSite" id="MBELARI_LOCUS13216"/>
    </source>
</evidence>